<dbReference type="InterPro" id="IPR002204">
    <property type="entry name" value="3-OH-isobutyrate_DH-rel_CS"/>
</dbReference>
<dbReference type="EMBL" id="QFPP01000100">
    <property type="protein sequence ID" value="PZQ75138.1"/>
    <property type="molecule type" value="Genomic_DNA"/>
</dbReference>
<protein>
    <submittedName>
        <fullName evidence="6">NAD(P)-dependent oxidoreductase</fullName>
    </submittedName>
</protein>
<dbReference type="SUPFAM" id="SSF48179">
    <property type="entry name" value="6-phosphogluconate dehydrogenase C-terminal domain-like"/>
    <property type="match status" value="1"/>
</dbReference>
<dbReference type="PROSITE" id="PS00895">
    <property type="entry name" value="3_HYDROXYISOBUT_DH"/>
    <property type="match status" value="1"/>
</dbReference>
<evidence type="ECO:0000313" key="7">
    <source>
        <dbReference type="Proteomes" id="UP000249135"/>
    </source>
</evidence>
<dbReference type="Pfam" id="PF03446">
    <property type="entry name" value="NAD_binding_2"/>
    <property type="match status" value="1"/>
</dbReference>
<dbReference type="PIRSF" id="PIRSF000103">
    <property type="entry name" value="HIBADH"/>
    <property type="match status" value="1"/>
</dbReference>
<feature type="domain" description="6-phosphogluconate dehydrogenase NADP-binding" evidence="4">
    <location>
        <begin position="12"/>
        <end position="172"/>
    </location>
</feature>
<evidence type="ECO:0000313" key="6">
    <source>
        <dbReference type="EMBL" id="PZQ75138.1"/>
    </source>
</evidence>
<dbReference type="Gene3D" id="1.10.1040.10">
    <property type="entry name" value="N-(1-d-carboxylethyl)-l-norvaline Dehydrogenase, domain 2"/>
    <property type="match status" value="1"/>
</dbReference>
<dbReference type="InterPro" id="IPR013328">
    <property type="entry name" value="6PGD_dom2"/>
</dbReference>
<evidence type="ECO:0000256" key="1">
    <source>
        <dbReference type="ARBA" id="ARBA00023002"/>
    </source>
</evidence>
<gene>
    <name evidence="6" type="ORF">DI563_10400</name>
</gene>
<feature type="active site" evidence="3">
    <location>
        <position position="181"/>
    </location>
</feature>
<dbReference type="InterPro" id="IPR036291">
    <property type="entry name" value="NAD(P)-bd_dom_sf"/>
</dbReference>
<dbReference type="SUPFAM" id="SSF51735">
    <property type="entry name" value="NAD(P)-binding Rossmann-fold domains"/>
    <property type="match status" value="1"/>
</dbReference>
<dbReference type="InterPro" id="IPR006115">
    <property type="entry name" value="6PGDH_NADP-bd"/>
</dbReference>
<feature type="domain" description="3-hydroxyisobutyrate dehydrogenase-like NAD-binding" evidence="5">
    <location>
        <begin position="175"/>
        <end position="295"/>
    </location>
</feature>
<dbReference type="Pfam" id="PF14833">
    <property type="entry name" value="NAD_binding_11"/>
    <property type="match status" value="1"/>
</dbReference>
<reference evidence="6 7" key="1">
    <citation type="submission" date="2017-08" db="EMBL/GenBank/DDBJ databases">
        <title>Infants hospitalized years apart are colonized by the same room-sourced microbial strains.</title>
        <authorList>
            <person name="Brooks B."/>
            <person name="Olm M.R."/>
            <person name="Firek B.A."/>
            <person name="Baker R."/>
            <person name="Thomas B.C."/>
            <person name="Morowitz M.J."/>
            <person name="Banfield J.F."/>
        </authorList>
    </citation>
    <scope>NUCLEOTIDE SEQUENCE [LARGE SCALE GENOMIC DNA]</scope>
    <source>
        <strain evidence="6">S2_005_003_R2_41</strain>
    </source>
</reference>
<dbReference type="Gene3D" id="3.40.50.720">
    <property type="entry name" value="NAD(P)-binding Rossmann-like Domain"/>
    <property type="match status" value="1"/>
</dbReference>
<dbReference type="GO" id="GO:0051287">
    <property type="term" value="F:NAD binding"/>
    <property type="evidence" value="ECO:0007669"/>
    <property type="project" value="InterPro"/>
</dbReference>
<keyword evidence="2" id="KW-0520">NAD</keyword>
<dbReference type="GO" id="GO:0016616">
    <property type="term" value="F:oxidoreductase activity, acting on the CH-OH group of donors, NAD or NADP as acceptor"/>
    <property type="evidence" value="ECO:0007669"/>
    <property type="project" value="TreeGrafter"/>
</dbReference>
<evidence type="ECO:0000256" key="3">
    <source>
        <dbReference type="PIRSR" id="PIRSR000103-1"/>
    </source>
</evidence>
<dbReference type="PANTHER" id="PTHR22981:SF7">
    <property type="entry name" value="3-HYDROXYISOBUTYRATE DEHYDROGENASE, MITOCHONDRIAL"/>
    <property type="match status" value="1"/>
</dbReference>
<proteinExistence type="predicted"/>
<comment type="caution">
    <text evidence="6">The sequence shown here is derived from an EMBL/GenBank/DDBJ whole genome shotgun (WGS) entry which is preliminary data.</text>
</comment>
<dbReference type="InterPro" id="IPR008927">
    <property type="entry name" value="6-PGluconate_DH-like_C_sf"/>
</dbReference>
<evidence type="ECO:0000256" key="2">
    <source>
        <dbReference type="ARBA" id="ARBA00023027"/>
    </source>
</evidence>
<dbReference type="PANTHER" id="PTHR22981">
    <property type="entry name" value="3-HYDROXYISOBUTYRATE DEHYDROGENASE-RELATED"/>
    <property type="match status" value="1"/>
</dbReference>
<evidence type="ECO:0000259" key="5">
    <source>
        <dbReference type="Pfam" id="PF14833"/>
    </source>
</evidence>
<dbReference type="AlphaFoldDB" id="A0A2W5QD64"/>
<name>A0A2W5QD64_VARPD</name>
<dbReference type="InterPro" id="IPR029154">
    <property type="entry name" value="HIBADH-like_NADP-bd"/>
</dbReference>
<organism evidence="6 7">
    <name type="scientific">Variovorax paradoxus</name>
    <dbReference type="NCBI Taxonomy" id="34073"/>
    <lineage>
        <taxon>Bacteria</taxon>
        <taxon>Pseudomonadati</taxon>
        <taxon>Pseudomonadota</taxon>
        <taxon>Betaproteobacteria</taxon>
        <taxon>Burkholderiales</taxon>
        <taxon>Comamonadaceae</taxon>
        <taxon>Variovorax</taxon>
    </lineage>
</organism>
<dbReference type="GO" id="GO:0050661">
    <property type="term" value="F:NADP binding"/>
    <property type="evidence" value="ECO:0007669"/>
    <property type="project" value="InterPro"/>
</dbReference>
<accession>A0A2W5QD64</accession>
<dbReference type="GO" id="GO:0016054">
    <property type="term" value="P:organic acid catabolic process"/>
    <property type="evidence" value="ECO:0007669"/>
    <property type="project" value="UniProtKB-ARBA"/>
</dbReference>
<evidence type="ECO:0000259" key="4">
    <source>
        <dbReference type="Pfam" id="PF03446"/>
    </source>
</evidence>
<sequence>MTAASSSSRPRLGFVGLGVMGAPMASHLANAGYPVALYDVAPQLAQQLALTLPQAQACATPREVGASSDIVVTMLPNGRVVRDVVFAEDGLAAGLASGSLLLDTSSAEPWVTRETAARLGERGVAMVDAPVSGAQWGAQAAELVFMVGGEKADVARVAPLLDVMGRATFHLGGLGAGHTMKCLNNLITALTLTATAEGLAIGTHCGLDPAVMTEVLNESTGGSWITRTHIHQRVLSRSFDDPFKLELMLKDMGIALDLARAEGLPAMLSGAGQQMWQAAHLARGPGVSVSELVRWVETQMGTEIRSPGSPTSAA</sequence>
<dbReference type="Proteomes" id="UP000249135">
    <property type="component" value="Unassembled WGS sequence"/>
</dbReference>
<keyword evidence="1" id="KW-0560">Oxidoreductase</keyword>
<dbReference type="InterPro" id="IPR015815">
    <property type="entry name" value="HIBADH-related"/>
</dbReference>